<dbReference type="EMBL" id="MK500594">
    <property type="protein sequence ID" value="QBK93350.1"/>
    <property type="molecule type" value="Genomic_DNA"/>
</dbReference>
<accession>A0A481ZDX4</accession>
<proteinExistence type="predicted"/>
<reference evidence="1" key="1">
    <citation type="journal article" date="2019" name="MBio">
        <title>Virus Genomes from Deep Sea Sediments Expand the Ocean Megavirome and Support Independent Origins of Viral Gigantism.</title>
        <authorList>
            <person name="Backstrom D."/>
            <person name="Yutin N."/>
            <person name="Jorgensen S.L."/>
            <person name="Dharamshi J."/>
            <person name="Homa F."/>
            <person name="Zaremba-Niedwiedzka K."/>
            <person name="Spang A."/>
            <person name="Wolf Y.I."/>
            <person name="Koonin E.V."/>
            <person name="Ettema T.J."/>
        </authorList>
    </citation>
    <scope>NUCLEOTIDE SEQUENCE</scope>
</reference>
<evidence type="ECO:0000313" key="1">
    <source>
        <dbReference type="EMBL" id="QBK93350.1"/>
    </source>
</evidence>
<sequence>MATVVNISSVIYFRAIKECLLQRYSLSGDKIDISAVKILELSCENKKCISLFCVHISGETNTGRNSHWFNNRLMQILQSENWTQLSILISSDERIIFPEIYNSQRLGKIEKSAILEIRDIELLSVENALTEAIENEHGSKSIIIGESSYYSKCMMNMIQCRKLTFVTWRLQRHILIPEYTRMLDVDGKPCGVKLKRIHKVLRSDVVRALSKGNVNLLNGGKPFPKSIYCDLMNKLGKEVAMLQDFKESVQL</sequence>
<organism evidence="1">
    <name type="scientific">Pithovirus LCPAC404</name>
    <dbReference type="NCBI Taxonomy" id="2506597"/>
    <lineage>
        <taxon>Viruses</taxon>
        <taxon>Pithoviruses</taxon>
    </lineage>
</organism>
<protein>
    <submittedName>
        <fullName evidence="1">Uncharacterized protein</fullName>
    </submittedName>
</protein>
<gene>
    <name evidence="1" type="ORF">LCPAC404_00540</name>
</gene>
<name>A0A481ZDX4_9VIRU</name>